<comment type="caution">
    <text evidence="6">The sequence shown here is derived from an EMBL/GenBank/DDBJ whole genome shotgun (WGS) entry which is preliminary data.</text>
</comment>
<dbReference type="InterPro" id="IPR001129">
    <property type="entry name" value="Membr-assoc_MAPEG"/>
</dbReference>
<evidence type="ECO:0000256" key="4">
    <source>
        <dbReference type="ARBA" id="ARBA00023136"/>
    </source>
</evidence>
<evidence type="ECO:0000313" key="7">
    <source>
        <dbReference type="Proteomes" id="UP000631421"/>
    </source>
</evidence>
<dbReference type="Proteomes" id="UP000631421">
    <property type="component" value="Unassembled WGS sequence"/>
</dbReference>
<evidence type="ECO:0000256" key="5">
    <source>
        <dbReference type="SAM" id="Phobius"/>
    </source>
</evidence>
<dbReference type="InterPro" id="IPR023352">
    <property type="entry name" value="MAPEG-like_dom_sf"/>
</dbReference>
<keyword evidence="7" id="KW-1185">Reference proteome</keyword>
<dbReference type="SUPFAM" id="SSF161084">
    <property type="entry name" value="MAPEG domain-like"/>
    <property type="match status" value="1"/>
</dbReference>
<keyword evidence="4 5" id="KW-0472">Membrane</keyword>
<dbReference type="Gene3D" id="1.20.120.550">
    <property type="entry name" value="Membrane associated eicosanoid/glutathione metabolism-like domain"/>
    <property type="match status" value="1"/>
</dbReference>
<dbReference type="AlphaFoldDB" id="A0A926UX31"/>
<reference evidence="6" key="2">
    <citation type="submission" date="2020-08" db="EMBL/GenBank/DDBJ databases">
        <authorList>
            <person name="Chen M."/>
            <person name="Teng W."/>
            <person name="Zhao L."/>
            <person name="Hu C."/>
            <person name="Zhou Y."/>
            <person name="Han B."/>
            <person name="Song L."/>
            <person name="Shu W."/>
        </authorList>
    </citation>
    <scope>NUCLEOTIDE SEQUENCE</scope>
    <source>
        <strain evidence="6">FACHB-1277</strain>
    </source>
</reference>
<dbReference type="Pfam" id="PF01124">
    <property type="entry name" value="MAPEG"/>
    <property type="match status" value="1"/>
</dbReference>
<feature type="transmembrane region" description="Helical" evidence="5">
    <location>
        <begin position="104"/>
        <end position="124"/>
    </location>
</feature>
<name>A0A926UX31_9CYAN</name>
<protein>
    <submittedName>
        <fullName evidence="6">MAPEG family protein</fullName>
    </submittedName>
</protein>
<accession>A0A926UX31</accession>
<keyword evidence="3 5" id="KW-1133">Transmembrane helix</keyword>
<sequence>MITSIYAALSSLLIVWLSLNVVKLRQSGRVILGDGGKPDLQVAIRAQGNATEYIPISLILLLLLELSKGNVLMLHIGGIALLVGRSLHAYGLTTSNLKLRVSGMVFTFSNIIYLAIANLVYQFIN</sequence>
<comment type="subcellular location">
    <subcellularLocation>
        <location evidence="1">Membrane</location>
    </subcellularLocation>
</comment>
<evidence type="ECO:0000256" key="3">
    <source>
        <dbReference type="ARBA" id="ARBA00022989"/>
    </source>
</evidence>
<gene>
    <name evidence="6" type="ORF">H6F44_21240</name>
</gene>
<dbReference type="PANTHER" id="PTHR35814:SF1">
    <property type="entry name" value="GLUTATHIONE S-TRANSFERASE-RELATED"/>
    <property type="match status" value="1"/>
</dbReference>
<dbReference type="EMBL" id="JACJPY010000124">
    <property type="protein sequence ID" value="MBD2152624.1"/>
    <property type="molecule type" value="Genomic_DNA"/>
</dbReference>
<evidence type="ECO:0000313" key="6">
    <source>
        <dbReference type="EMBL" id="MBD2152624.1"/>
    </source>
</evidence>
<keyword evidence="2 5" id="KW-0812">Transmembrane</keyword>
<dbReference type="RefSeq" id="WP_190353090.1">
    <property type="nucleotide sequence ID" value="NZ_JACJPY010000124.1"/>
</dbReference>
<dbReference type="GO" id="GO:0016020">
    <property type="term" value="C:membrane"/>
    <property type="evidence" value="ECO:0007669"/>
    <property type="project" value="UniProtKB-SubCell"/>
</dbReference>
<evidence type="ECO:0000256" key="1">
    <source>
        <dbReference type="ARBA" id="ARBA00004370"/>
    </source>
</evidence>
<proteinExistence type="predicted"/>
<reference evidence="6" key="1">
    <citation type="journal article" date="2015" name="ISME J.">
        <title>Draft Genome Sequence of Streptomyces incarnatus NRRL8089, which Produces the Nucleoside Antibiotic Sinefungin.</title>
        <authorList>
            <person name="Oshima K."/>
            <person name="Hattori M."/>
            <person name="Shimizu H."/>
            <person name="Fukuda K."/>
            <person name="Nemoto M."/>
            <person name="Inagaki K."/>
            <person name="Tamura T."/>
        </authorList>
    </citation>
    <scope>NUCLEOTIDE SEQUENCE</scope>
    <source>
        <strain evidence="6">FACHB-1277</strain>
    </source>
</reference>
<feature type="transmembrane region" description="Helical" evidence="5">
    <location>
        <begin position="72"/>
        <end position="92"/>
    </location>
</feature>
<dbReference type="PANTHER" id="PTHR35814">
    <property type="match status" value="1"/>
</dbReference>
<organism evidence="6 7">
    <name type="scientific">Pseudanabaena cinerea FACHB-1277</name>
    <dbReference type="NCBI Taxonomy" id="2949581"/>
    <lineage>
        <taxon>Bacteria</taxon>
        <taxon>Bacillati</taxon>
        <taxon>Cyanobacteriota</taxon>
        <taxon>Cyanophyceae</taxon>
        <taxon>Pseudanabaenales</taxon>
        <taxon>Pseudanabaenaceae</taxon>
        <taxon>Pseudanabaena</taxon>
        <taxon>Pseudanabaena cinerea</taxon>
    </lineage>
</organism>
<evidence type="ECO:0000256" key="2">
    <source>
        <dbReference type="ARBA" id="ARBA00022692"/>
    </source>
</evidence>